<dbReference type="Pfam" id="PF18312">
    <property type="entry name" value="ScsC_N"/>
    <property type="match status" value="1"/>
</dbReference>
<dbReference type="PANTHER" id="PTHR35272">
    <property type="entry name" value="THIOL:DISULFIDE INTERCHANGE PROTEIN DSBC-RELATED"/>
    <property type="match status" value="1"/>
</dbReference>
<dbReference type="InterPro" id="IPR036249">
    <property type="entry name" value="Thioredoxin-like_sf"/>
</dbReference>
<dbReference type="EMBL" id="VEWJ01000006">
    <property type="protein sequence ID" value="TPF75274.1"/>
    <property type="molecule type" value="Genomic_DNA"/>
</dbReference>
<dbReference type="SUPFAM" id="SSF52833">
    <property type="entry name" value="Thioredoxin-like"/>
    <property type="match status" value="1"/>
</dbReference>
<dbReference type="PANTHER" id="PTHR35272:SF3">
    <property type="entry name" value="THIOL:DISULFIDE INTERCHANGE PROTEIN DSBC"/>
    <property type="match status" value="1"/>
</dbReference>
<dbReference type="InterPro" id="IPR013766">
    <property type="entry name" value="Thioredoxin_domain"/>
</dbReference>
<evidence type="ECO:0000313" key="3">
    <source>
        <dbReference type="Proteomes" id="UP000315388"/>
    </source>
</evidence>
<dbReference type="CDD" id="cd03023">
    <property type="entry name" value="DsbA_Com1_like"/>
    <property type="match status" value="1"/>
</dbReference>
<evidence type="ECO:0000313" key="2">
    <source>
        <dbReference type="EMBL" id="TPF75274.1"/>
    </source>
</evidence>
<dbReference type="RefSeq" id="WP_140905249.1">
    <property type="nucleotide sequence ID" value="NZ_JBHTMD010000007.1"/>
</dbReference>
<feature type="domain" description="Thioredoxin" evidence="1">
    <location>
        <begin position="66"/>
        <end position="262"/>
    </location>
</feature>
<protein>
    <submittedName>
        <fullName evidence="2">DsbA family protein</fullName>
    </submittedName>
</protein>
<accession>A0A502BMD1</accession>
<name>A0A502BMD1_9HYPH</name>
<dbReference type="InterPro" id="IPR041205">
    <property type="entry name" value="ScsC_N"/>
</dbReference>
<dbReference type="AlphaFoldDB" id="A0A502BMD1"/>
<reference evidence="2 3" key="1">
    <citation type="journal article" date="2003" name="Int. J. Syst. Evol. Microbiol.">
        <title>Towards a standardized format for the description of a novel species (of an established genus): Ochrobactrum gallinifaecis sp. nov.</title>
        <authorList>
            <person name="Kampfer P."/>
            <person name="Buczolits S."/>
            <person name="Albrecht A."/>
            <person name="Busse H.J."/>
            <person name="Stackebrandt E."/>
        </authorList>
    </citation>
    <scope>NUCLEOTIDE SEQUENCE [LARGE SCALE GENOMIC DNA]</scope>
    <source>
        <strain evidence="2 3">ISO 196</strain>
    </source>
</reference>
<keyword evidence="3" id="KW-1185">Reference proteome</keyword>
<organism evidence="2 3">
    <name type="scientific">Brucella gallinifaecis</name>
    <dbReference type="NCBI Taxonomy" id="215590"/>
    <lineage>
        <taxon>Bacteria</taxon>
        <taxon>Pseudomonadati</taxon>
        <taxon>Pseudomonadota</taxon>
        <taxon>Alphaproteobacteria</taxon>
        <taxon>Hyphomicrobiales</taxon>
        <taxon>Brucellaceae</taxon>
        <taxon>Brucella/Ochrobactrum group</taxon>
        <taxon>Brucella</taxon>
    </lineage>
</organism>
<dbReference type="Gene3D" id="3.40.30.10">
    <property type="entry name" value="Glutaredoxin"/>
    <property type="match status" value="1"/>
</dbReference>
<dbReference type="InterPro" id="IPR051470">
    <property type="entry name" value="Thiol:disulfide_interchange"/>
</dbReference>
<dbReference type="InterPro" id="IPR001853">
    <property type="entry name" value="DSBA-like_thioredoxin_dom"/>
</dbReference>
<dbReference type="Pfam" id="PF01323">
    <property type="entry name" value="DSBA"/>
    <property type="match status" value="1"/>
</dbReference>
<dbReference type="PROSITE" id="PS51352">
    <property type="entry name" value="THIOREDOXIN_2"/>
    <property type="match status" value="1"/>
</dbReference>
<proteinExistence type="predicted"/>
<evidence type="ECO:0000259" key="1">
    <source>
        <dbReference type="PROSITE" id="PS51352"/>
    </source>
</evidence>
<sequence length="266" mass="28424">MKNVVIGTLAGGVIGAAAVAAGYYAGNANQPAPAAAVETAASPAMSQQDVETIVRNYLLQNPEIMIDVQTALETKQAEAAQEEVKKVLASSQNQLFNPAYDSVFGNPDGDVTVYEFFDYNCGYCKRALPDMQTILKHDPNVRFVLKELPILGPDSMRAHIVAQAFKALMPEKYAAYHEALLGASSRATEDSAIADAVKLGADEAKLREKMKDPAITNAFQETYQLAQKLNITGTPSYIIGNDLVPGAIGAEGLIERIATARSADKS</sequence>
<dbReference type="OrthoDB" id="9780147at2"/>
<dbReference type="Proteomes" id="UP000315388">
    <property type="component" value="Unassembled WGS sequence"/>
</dbReference>
<dbReference type="GO" id="GO:0016491">
    <property type="term" value="F:oxidoreductase activity"/>
    <property type="evidence" value="ECO:0007669"/>
    <property type="project" value="InterPro"/>
</dbReference>
<comment type="caution">
    <text evidence="2">The sequence shown here is derived from an EMBL/GenBank/DDBJ whole genome shotgun (WGS) entry which is preliminary data.</text>
</comment>
<gene>
    <name evidence="2" type="ORF">FHY56_10940</name>
</gene>